<accession>A0A426YYV6</accession>
<reference evidence="1 2" key="1">
    <citation type="journal article" date="2014" name="Agronomy (Basel)">
        <title>A Draft Genome Sequence for Ensete ventricosum, the Drought-Tolerant Tree Against Hunger.</title>
        <authorList>
            <person name="Harrison J."/>
            <person name="Moore K.A."/>
            <person name="Paszkiewicz K."/>
            <person name="Jones T."/>
            <person name="Grant M."/>
            <person name="Ambacheew D."/>
            <person name="Muzemil S."/>
            <person name="Studholme D.J."/>
        </authorList>
    </citation>
    <scope>NUCLEOTIDE SEQUENCE [LARGE SCALE GENOMIC DNA]</scope>
</reference>
<organism evidence="1 2">
    <name type="scientific">Ensete ventricosum</name>
    <name type="common">Abyssinian banana</name>
    <name type="synonym">Musa ensete</name>
    <dbReference type="NCBI Taxonomy" id="4639"/>
    <lineage>
        <taxon>Eukaryota</taxon>
        <taxon>Viridiplantae</taxon>
        <taxon>Streptophyta</taxon>
        <taxon>Embryophyta</taxon>
        <taxon>Tracheophyta</taxon>
        <taxon>Spermatophyta</taxon>
        <taxon>Magnoliopsida</taxon>
        <taxon>Liliopsida</taxon>
        <taxon>Zingiberales</taxon>
        <taxon>Musaceae</taxon>
        <taxon>Ensete</taxon>
    </lineage>
</organism>
<protein>
    <submittedName>
        <fullName evidence="1">Uncharacterized protein</fullName>
    </submittedName>
</protein>
<evidence type="ECO:0000313" key="2">
    <source>
        <dbReference type="Proteomes" id="UP000287651"/>
    </source>
</evidence>
<gene>
    <name evidence="1" type="ORF">B296_00047573</name>
</gene>
<dbReference type="AlphaFoldDB" id="A0A426YYV6"/>
<proteinExistence type="predicted"/>
<sequence length="142" mass="14852">MIGLHDTYNQHEAHTPCLRDASDGGTKVVQLAEMKLGSEGLSIGQKDIKAETSPHLSTFGSGCIDQGELLGEHTGAEVGGRKGCETTDSSAMGLAASWCRKGGTSMETSIPCSHGGRALVVKGVEEVENAEANFKYQDKAEG</sequence>
<dbReference type="EMBL" id="AMZH03009419">
    <property type="protein sequence ID" value="RRT56893.1"/>
    <property type="molecule type" value="Genomic_DNA"/>
</dbReference>
<name>A0A426YYV6_ENSVE</name>
<comment type="caution">
    <text evidence="1">The sequence shown here is derived from an EMBL/GenBank/DDBJ whole genome shotgun (WGS) entry which is preliminary data.</text>
</comment>
<evidence type="ECO:0000313" key="1">
    <source>
        <dbReference type="EMBL" id="RRT56893.1"/>
    </source>
</evidence>
<dbReference type="Proteomes" id="UP000287651">
    <property type="component" value="Unassembled WGS sequence"/>
</dbReference>